<evidence type="ECO:0000256" key="1">
    <source>
        <dbReference type="SAM" id="Phobius"/>
    </source>
</evidence>
<keyword evidence="1" id="KW-1133">Transmembrane helix</keyword>
<feature type="transmembrane region" description="Helical" evidence="1">
    <location>
        <begin position="281"/>
        <end position="299"/>
    </location>
</feature>
<keyword evidence="1" id="KW-0812">Transmembrane</keyword>
<feature type="transmembrane region" description="Helical" evidence="1">
    <location>
        <begin position="214"/>
        <end position="232"/>
    </location>
</feature>
<protein>
    <submittedName>
        <fullName evidence="2">Uncharacterized protein</fullName>
    </submittedName>
</protein>
<feature type="transmembrane region" description="Helical" evidence="1">
    <location>
        <begin position="238"/>
        <end position="260"/>
    </location>
</feature>
<keyword evidence="1" id="KW-0472">Membrane</keyword>
<feature type="transmembrane region" description="Helical" evidence="1">
    <location>
        <begin position="6"/>
        <end position="31"/>
    </location>
</feature>
<evidence type="ECO:0000313" key="3">
    <source>
        <dbReference type="Proteomes" id="UP001155128"/>
    </source>
</evidence>
<dbReference type="RefSeq" id="WP_252114356.1">
    <property type="nucleotide sequence ID" value="NZ_JAMSHT010000001.1"/>
</dbReference>
<proteinExistence type="predicted"/>
<feature type="transmembrane region" description="Helical" evidence="1">
    <location>
        <begin position="100"/>
        <end position="120"/>
    </location>
</feature>
<feature type="transmembrane region" description="Helical" evidence="1">
    <location>
        <begin position="173"/>
        <end position="193"/>
    </location>
</feature>
<dbReference type="AlphaFoldDB" id="A0A9X2EH25"/>
<accession>A0A9X2EH25</accession>
<dbReference type="EMBL" id="JAMSHT010000001">
    <property type="protein sequence ID" value="MCM8557893.1"/>
    <property type="molecule type" value="Genomic_DNA"/>
</dbReference>
<gene>
    <name evidence="2" type="ORF">NDO55_08685</name>
</gene>
<keyword evidence="3" id="KW-1185">Reference proteome</keyword>
<sequence>MDHDLPLVLAIAMPAILFVIPAILTLMGWSAQRGRRGAMVPRVSMRRIVKSILAFVIAFNLAFLLQELGLVIPKAFVPGLDPILYHDNHGYTPADPIADLLQGGGLVALLLGGIITMAMLQRSPPQAAGARLFLTWLTFWCWMMALIQLPMAVIDPGSDVGMALATFELPQPLMIVVALVGLLGIPMVAKALVPDFLAVGPQPVNLPTRRLIRLALLPAFVGLGLVTLYRLPGDLDRVLVFPAVTAAVGLIWVMALGWMIRPDERRVAHARNHRPIPFKGVAIALVLLAVFQLVLRPGIPF</sequence>
<feature type="transmembrane region" description="Helical" evidence="1">
    <location>
        <begin position="132"/>
        <end position="153"/>
    </location>
</feature>
<name>A0A9X2EH25_9SPHN</name>
<dbReference type="Proteomes" id="UP001155128">
    <property type="component" value="Unassembled WGS sequence"/>
</dbReference>
<evidence type="ECO:0000313" key="2">
    <source>
        <dbReference type="EMBL" id="MCM8557893.1"/>
    </source>
</evidence>
<organism evidence="2 3">
    <name type="scientific">Sphingomicrobium sediminis</name>
    <dbReference type="NCBI Taxonomy" id="2950949"/>
    <lineage>
        <taxon>Bacteria</taxon>
        <taxon>Pseudomonadati</taxon>
        <taxon>Pseudomonadota</taxon>
        <taxon>Alphaproteobacteria</taxon>
        <taxon>Sphingomonadales</taxon>
        <taxon>Sphingomonadaceae</taxon>
        <taxon>Sphingomicrobium</taxon>
    </lineage>
</organism>
<feature type="transmembrane region" description="Helical" evidence="1">
    <location>
        <begin position="52"/>
        <end position="72"/>
    </location>
</feature>
<reference evidence="2" key="1">
    <citation type="submission" date="2022-06" db="EMBL/GenBank/DDBJ databases">
        <title>Sphingomicrobium sedimins sp. nov., a marine bacterium isolated from tidal flat.</title>
        <authorList>
            <person name="Kim C.-H."/>
            <person name="Yoo Y."/>
            <person name="Kim J.-J."/>
        </authorList>
    </citation>
    <scope>NUCLEOTIDE SEQUENCE</scope>
    <source>
        <strain evidence="2">GRR-S6-50</strain>
    </source>
</reference>
<comment type="caution">
    <text evidence="2">The sequence shown here is derived from an EMBL/GenBank/DDBJ whole genome shotgun (WGS) entry which is preliminary data.</text>
</comment>